<dbReference type="EC" id="5.6.2.3" evidence="1"/>
<dbReference type="Pfam" id="PF05970">
    <property type="entry name" value="PIF1"/>
    <property type="match status" value="1"/>
</dbReference>
<dbReference type="Gene3D" id="3.40.50.300">
    <property type="entry name" value="P-loop containing nucleotide triphosphate hydrolases"/>
    <property type="match status" value="1"/>
</dbReference>
<reference evidence="4 5" key="1">
    <citation type="journal article" date="2019" name="Sci. Rep.">
        <title>Orb-weaving spider Araneus ventricosus genome elucidates the spidroin gene catalogue.</title>
        <authorList>
            <person name="Kono N."/>
            <person name="Nakamura H."/>
            <person name="Ohtoshi R."/>
            <person name="Moran D.A.P."/>
            <person name="Shinohara A."/>
            <person name="Yoshida Y."/>
            <person name="Fujiwara M."/>
            <person name="Mori M."/>
            <person name="Tomita M."/>
            <person name="Arakawa K."/>
        </authorList>
    </citation>
    <scope>NUCLEOTIDE SEQUENCE [LARGE SCALE GENOMIC DNA]</scope>
</reference>
<dbReference type="PANTHER" id="PTHR10492:SF57">
    <property type="entry name" value="ATP-DEPENDENT DNA HELICASE"/>
    <property type="match status" value="1"/>
</dbReference>
<name>A0A4Y2MK36_ARAVE</name>
<accession>A0A4Y2MK36</accession>
<dbReference type="GO" id="GO:0006310">
    <property type="term" value="P:DNA recombination"/>
    <property type="evidence" value="ECO:0007669"/>
    <property type="project" value="UniProtKB-KW"/>
</dbReference>
<dbReference type="InterPro" id="IPR010285">
    <property type="entry name" value="DNA_helicase_pif1-like_DEAD"/>
</dbReference>
<keyword evidence="1" id="KW-0233">DNA recombination</keyword>
<evidence type="ECO:0000313" key="4">
    <source>
        <dbReference type="EMBL" id="GBN25996.1"/>
    </source>
</evidence>
<keyword evidence="1" id="KW-0378">Hydrolase</keyword>
<dbReference type="AlphaFoldDB" id="A0A4Y2MK36"/>
<protein>
    <recommendedName>
        <fullName evidence="1">ATP-dependent DNA helicase</fullName>
        <ecNumber evidence="1">5.6.2.3</ecNumber>
    </recommendedName>
</protein>
<evidence type="ECO:0000256" key="1">
    <source>
        <dbReference type="RuleBase" id="RU363044"/>
    </source>
</evidence>
<sequence>MGSTSPEADKLCQAVLNIIDEITMLTKDGLRCIDSLLRDLMNTDKPFGGKVIIIGDDFRQTLPVVPRGKSVTGTGCPRLTLVGCTQGYDVSCCDSKECSNGEICCSVNSKCEIKCMKPDENGPESPFSKDRETCMADAKPPKK</sequence>
<gene>
    <name evidence="4" type="ORF">AVEN_80057_1</name>
</gene>
<dbReference type="GO" id="GO:0005524">
    <property type="term" value="F:ATP binding"/>
    <property type="evidence" value="ECO:0007669"/>
    <property type="project" value="UniProtKB-KW"/>
</dbReference>
<keyword evidence="5" id="KW-1185">Reference proteome</keyword>
<comment type="similarity">
    <text evidence="1">Belongs to the helicase family.</text>
</comment>
<dbReference type="InterPro" id="IPR027417">
    <property type="entry name" value="P-loop_NTPase"/>
</dbReference>
<dbReference type="PANTHER" id="PTHR10492">
    <property type="match status" value="1"/>
</dbReference>
<comment type="catalytic activity">
    <reaction evidence="1">
        <text>ATP + H2O = ADP + phosphate + H(+)</text>
        <dbReference type="Rhea" id="RHEA:13065"/>
        <dbReference type="ChEBI" id="CHEBI:15377"/>
        <dbReference type="ChEBI" id="CHEBI:15378"/>
        <dbReference type="ChEBI" id="CHEBI:30616"/>
        <dbReference type="ChEBI" id="CHEBI:43474"/>
        <dbReference type="ChEBI" id="CHEBI:456216"/>
        <dbReference type="EC" id="5.6.2.3"/>
    </reaction>
</comment>
<keyword evidence="1" id="KW-0227">DNA damage</keyword>
<evidence type="ECO:0000313" key="5">
    <source>
        <dbReference type="Proteomes" id="UP000499080"/>
    </source>
</evidence>
<dbReference type="GO" id="GO:0006281">
    <property type="term" value="P:DNA repair"/>
    <property type="evidence" value="ECO:0007669"/>
    <property type="project" value="UniProtKB-KW"/>
</dbReference>
<dbReference type="GO" id="GO:0043139">
    <property type="term" value="F:5'-3' DNA helicase activity"/>
    <property type="evidence" value="ECO:0007669"/>
    <property type="project" value="UniProtKB-EC"/>
</dbReference>
<feature type="region of interest" description="Disordered" evidence="2">
    <location>
        <begin position="118"/>
        <end position="143"/>
    </location>
</feature>
<evidence type="ECO:0000256" key="2">
    <source>
        <dbReference type="SAM" id="MobiDB-lite"/>
    </source>
</evidence>
<keyword evidence="1" id="KW-0067">ATP-binding</keyword>
<keyword evidence="1" id="KW-0547">Nucleotide-binding</keyword>
<dbReference type="OrthoDB" id="272985at2759"/>
<dbReference type="GO" id="GO:0000723">
    <property type="term" value="P:telomere maintenance"/>
    <property type="evidence" value="ECO:0007669"/>
    <property type="project" value="InterPro"/>
</dbReference>
<comment type="caution">
    <text evidence="4">The sequence shown here is derived from an EMBL/GenBank/DDBJ whole genome shotgun (WGS) entry which is preliminary data.</text>
</comment>
<dbReference type="EMBL" id="BGPR01007324">
    <property type="protein sequence ID" value="GBN25996.1"/>
    <property type="molecule type" value="Genomic_DNA"/>
</dbReference>
<dbReference type="GO" id="GO:0016887">
    <property type="term" value="F:ATP hydrolysis activity"/>
    <property type="evidence" value="ECO:0007669"/>
    <property type="project" value="RHEA"/>
</dbReference>
<comment type="cofactor">
    <cofactor evidence="1">
        <name>Mg(2+)</name>
        <dbReference type="ChEBI" id="CHEBI:18420"/>
    </cofactor>
</comment>
<evidence type="ECO:0000259" key="3">
    <source>
        <dbReference type="Pfam" id="PF05970"/>
    </source>
</evidence>
<proteinExistence type="inferred from homology"/>
<organism evidence="4 5">
    <name type="scientific">Araneus ventricosus</name>
    <name type="common">Orbweaver spider</name>
    <name type="synonym">Epeira ventricosa</name>
    <dbReference type="NCBI Taxonomy" id="182803"/>
    <lineage>
        <taxon>Eukaryota</taxon>
        <taxon>Metazoa</taxon>
        <taxon>Ecdysozoa</taxon>
        <taxon>Arthropoda</taxon>
        <taxon>Chelicerata</taxon>
        <taxon>Arachnida</taxon>
        <taxon>Araneae</taxon>
        <taxon>Araneomorphae</taxon>
        <taxon>Entelegynae</taxon>
        <taxon>Araneoidea</taxon>
        <taxon>Araneidae</taxon>
        <taxon>Araneus</taxon>
    </lineage>
</organism>
<keyword evidence="1" id="KW-0234">DNA repair</keyword>
<dbReference type="Proteomes" id="UP000499080">
    <property type="component" value="Unassembled WGS sequence"/>
</dbReference>
<feature type="domain" description="DNA helicase Pif1-like DEAD-box helicase" evidence="3">
    <location>
        <begin position="7"/>
        <end position="69"/>
    </location>
</feature>
<keyword evidence="1" id="KW-0347">Helicase</keyword>